<feature type="transmembrane region" description="Helical" evidence="8">
    <location>
        <begin position="191"/>
        <end position="208"/>
    </location>
</feature>
<dbReference type="GO" id="GO:0009103">
    <property type="term" value="P:lipopolysaccharide biosynthetic process"/>
    <property type="evidence" value="ECO:0007669"/>
    <property type="project" value="TreeGrafter"/>
</dbReference>
<keyword evidence="10" id="KW-1185">Reference proteome</keyword>
<comment type="cofactor">
    <cofactor evidence="7">
        <name>Mg(2+)</name>
        <dbReference type="ChEBI" id="CHEBI:18420"/>
    </cofactor>
</comment>
<accession>A0Y9I5</accession>
<feature type="transmembrane region" description="Helical" evidence="8">
    <location>
        <begin position="138"/>
        <end position="158"/>
    </location>
</feature>
<organism evidence="9 10">
    <name type="scientific">marine gamma proteobacterium HTCC2143</name>
    <dbReference type="NCBI Taxonomy" id="247633"/>
    <lineage>
        <taxon>Bacteria</taxon>
        <taxon>Pseudomonadati</taxon>
        <taxon>Pseudomonadota</taxon>
        <taxon>Gammaproteobacteria</taxon>
        <taxon>Cellvibrionales</taxon>
        <taxon>Spongiibacteraceae</taxon>
        <taxon>BD1-7 clade</taxon>
    </lineage>
</organism>
<keyword evidence="3 9" id="KW-0808">Transferase</keyword>
<feature type="transmembrane region" description="Helical" evidence="8">
    <location>
        <begin position="105"/>
        <end position="126"/>
    </location>
</feature>
<evidence type="ECO:0000256" key="7">
    <source>
        <dbReference type="PIRSR" id="PIRSR600715-1"/>
    </source>
</evidence>
<dbReference type="STRING" id="247633.GP2143_16076"/>
<dbReference type="OrthoDB" id="9783652at2"/>
<keyword evidence="4 8" id="KW-0812">Transmembrane</keyword>
<feature type="transmembrane region" description="Helical" evidence="8">
    <location>
        <begin position="313"/>
        <end position="331"/>
    </location>
</feature>
<name>A0Y9I5_9GAMM</name>
<reference evidence="9 10" key="1">
    <citation type="journal article" date="2010" name="J. Bacteriol.">
        <title>Genome sequence of the oligotrophic marine Gammaproteobacterium HTCC2143, isolated from the Oregon Coast.</title>
        <authorList>
            <person name="Oh H.M."/>
            <person name="Kang I."/>
            <person name="Ferriera S."/>
            <person name="Giovannoni S.J."/>
            <person name="Cho J.C."/>
        </authorList>
    </citation>
    <scope>NUCLEOTIDE SEQUENCE [LARGE SCALE GENOMIC DNA]</scope>
    <source>
        <strain evidence="9 10">HTCC2143</strain>
    </source>
</reference>
<dbReference type="Proteomes" id="UP000004931">
    <property type="component" value="Unassembled WGS sequence"/>
</dbReference>
<evidence type="ECO:0000256" key="6">
    <source>
        <dbReference type="ARBA" id="ARBA00023136"/>
    </source>
</evidence>
<dbReference type="GO" id="GO:0071555">
    <property type="term" value="P:cell wall organization"/>
    <property type="evidence" value="ECO:0007669"/>
    <property type="project" value="TreeGrafter"/>
</dbReference>
<feature type="binding site" evidence="7">
    <location>
        <position position="156"/>
    </location>
    <ligand>
        <name>Mg(2+)</name>
        <dbReference type="ChEBI" id="CHEBI:18420"/>
    </ligand>
</feature>
<dbReference type="PANTHER" id="PTHR22926:SF3">
    <property type="entry name" value="UNDECAPRENYL-PHOSPHATE ALPHA-N-ACETYLGLUCOSAMINYL 1-PHOSPHATE TRANSFERASE"/>
    <property type="match status" value="1"/>
</dbReference>
<dbReference type="AlphaFoldDB" id="A0Y9I5"/>
<protein>
    <submittedName>
        <fullName evidence="9">Glycosyltransferase WbpL</fullName>
    </submittedName>
</protein>
<dbReference type="EMBL" id="AAVT01000001">
    <property type="protein sequence ID" value="EAW32789.1"/>
    <property type="molecule type" value="Genomic_DNA"/>
</dbReference>
<evidence type="ECO:0000256" key="8">
    <source>
        <dbReference type="SAM" id="Phobius"/>
    </source>
</evidence>
<dbReference type="CDD" id="cd06854">
    <property type="entry name" value="GT_WbpL_WbcO_like"/>
    <property type="match status" value="1"/>
</dbReference>
<comment type="caution">
    <text evidence="9">The sequence shown here is derived from an EMBL/GenBank/DDBJ whole genome shotgun (WGS) entry which is preliminary data.</text>
</comment>
<dbReference type="GO" id="GO:0016780">
    <property type="term" value="F:phosphotransferase activity, for other substituted phosphate groups"/>
    <property type="evidence" value="ECO:0007669"/>
    <property type="project" value="InterPro"/>
</dbReference>
<dbReference type="GO" id="GO:0046872">
    <property type="term" value="F:metal ion binding"/>
    <property type="evidence" value="ECO:0007669"/>
    <property type="project" value="UniProtKB-KW"/>
</dbReference>
<dbReference type="GO" id="GO:0044038">
    <property type="term" value="P:cell wall macromolecule biosynthetic process"/>
    <property type="evidence" value="ECO:0007669"/>
    <property type="project" value="TreeGrafter"/>
</dbReference>
<feature type="binding site" evidence="7">
    <location>
        <position position="216"/>
    </location>
    <ligand>
        <name>Mg(2+)</name>
        <dbReference type="ChEBI" id="CHEBI:18420"/>
    </ligand>
</feature>
<dbReference type="PANTHER" id="PTHR22926">
    <property type="entry name" value="PHOSPHO-N-ACETYLMURAMOYL-PENTAPEPTIDE-TRANSFERASE"/>
    <property type="match status" value="1"/>
</dbReference>
<evidence type="ECO:0000256" key="3">
    <source>
        <dbReference type="ARBA" id="ARBA00022679"/>
    </source>
</evidence>
<keyword evidence="5 8" id="KW-1133">Transmembrane helix</keyword>
<proteinExistence type="predicted"/>
<feature type="transmembrane region" description="Helical" evidence="8">
    <location>
        <begin position="228"/>
        <end position="250"/>
    </location>
</feature>
<feature type="transmembrane region" description="Helical" evidence="8">
    <location>
        <begin position="290"/>
        <end position="307"/>
    </location>
</feature>
<evidence type="ECO:0000256" key="1">
    <source>
        <dbReference type="ARBA" id="ARBA00004651"/>
    </source>
</evidence>
<keyword evidence="7" id="KW-0479">Metal-binding</keyword>
<feature type="transmembrane region" description="Helical" evidence="8">
    <location>
        <begin position="76"/>
        <end position="93"/>
    </location>
</feature>
<evidence type="ECO:0000313" key="10">
    <source>
        <dbReference type="Proteomes" id="UP000004931"/>
    </source>
</evidence>
<evidence type="ECO:0000256" key="4">
    <source>
        <dbReference type="ARBA" id="ARBA00022692"/>
    </source>
</evidence>
<keyword evidence="6 8" id="KW-0472">Membrane</keyword>
<dbReference type="GO" id="GO:0005886">
    <property type="term" value="C:plasma membrane"/>
    <property type="evidence" value="ECO:0007669"/>
    <property type="project" value="UniProtKB-SubCell"/>
</dbReference>
<dbReference type="Pfam" id="PF00953">
    <property type="entry name" value="Glycos_transf_4"/>
    <property type="match status" value="1"/>
</dbReference>
<feature type="transmembrane region" description="Helical" evidence="8">
    <location>
        <begin position="47"/>
        <end position="69"/>
    </location>
</feature>
<comment type="subcellular location">
    <subcellularLocation>
        <location evidence="1">Cell membrane</location>
        <topology evidence="1">Multi-pass membrane protein</topology>
    </subcellularLocation>
</comment>
<dbReference type="InterPro" id="IPR000715">
    <property type="entry name" value="Glycosyl_transferase_4"/>
</dbReference>
<keyword evidence="7" id="KW-0460">Magnesium</keyword>
<gene>
    <name evidence="9" type="ORF">GP2143_16076</name>
</gene>
<evidence type="ECO:0000313" key="9">
    <source>
        <dbReference type="EMBL" id="EAW32789.1"/>
    </source>
</evidence>
<keyword evidence="2" id="KW-1003">Cell membrane</keyword>
<dbReference type="eggNOG" id="COG0472">
    <property type="taxonomic scope" value="Bacteria"/>
</dbReference>
<evidence type="ECO:0000256" key="5">
    <source>
        <dbReference type="ARBA" id="ARBA00022989"/>
    </source>
</evidence>
<sequence length="343" mass="37382">MALYSFFLLWLVLFAASAAGTWAFVHYATRTGLMDTPNHRSSHSTPTPRGGGIVIVILATSIWILAAALDMLSLKQGLALIIAGAIVAITGYMDDKGHVSKGLRFSAHILASFTAVILLSPLPSVAVSASHTLDLNHILTLPIVIIAIVWLTNLYNFMDGIDGIATSEALCVLMASGITLYLMGETDHAKLVTLLFSIVLGFLIWNWSPAKLFMGDVGSTYLGMSFGILALITAEALSIWFWIIILATFIGDATWTLIARIFTGQNWREPHRLHAYQKVSPAQQQHKSATLLYSIFTLSWLFPLAYLTAADPSYFFVTVTLAYTPMLIFCYKNDAGLIAEGAS</sequence>
<feature type="transmembrane region" description="Helical" evidence="8">
    <location>
        <begin position="164"/>
        <end position="184"/>
    </location>
</feature>
<evidence type="ECO:0000256" key="2">
    <source>
        <dbReference type="ARBA" id="ARBA00022475"/>
    </source>
</evidence>